<comment type="caution">
    <text evidence="2">The sequence shown here is derived from an EMBL/GenBank/DDBJ whole genome shotgun (WGS) entry which is preliminary data.</text>
</comment>
<accession>A0A9N7UKS4</accession>
<gene>
    <name evidence="2" type="ORF">PLEPLA_LOCUS19965</name>
</gene>
<feature type="region of interest" description="Disordered" evidence="1">
    <location>
        <begin position="88"/>
        <end position="108"/>
    </location>
</feature>
<organism evidence="2 3">
    <name type="scientific">Pleuronectes platessa</name>
    <name type="common">European plaice</name>
    <dbReference type="NCBI Taxonomy" id="8262"/>
    <lineage>
        <taxon>Eukaryota</taxon>
        <taxon>Metazoa</taxon>
        <taxon>Chordata</taxon>
        <taxon>Craniata</taxon>
        <taxon>Vertebrata</taxon>
        <taxon>Euteleostomi</taxon>
        <taxon>Actinopterygii</taxon>
        <taxon>Neopterygii</taxon>
        <taxon>Teleostei</taxon>
        <taxon>Neoteleostei</taxon>
        <taxon>Acanthomorphata</taxon>
        <taxon>Carangaria</taxon>
        <taxon>Pleuronectiformes</taxon>
        <taxon>Pleuronectoidei</taxon>
        <taxon>Pleuronectidae</taxon>
        <taxon>Pleuronectes</taxon>
    </lineage>
</organism>
<evidence type="ECO:0000313" key="2">
    <source>
        <dbReference type="EMBL" id="CAB1431908.1"/>
    </source>
</evidence>
<reference evidence="2" key="1">
    <citation type="submission" date="2020-03" db="EMBL/GenBank/DDBJ databases">
        <authorList>
            <person name="Weist P."/>
        </authorList>
    </citation>
    <scope>NUCLEOTIDE SEQUENCE</scope>
</reference>
<feature type="compositionally biased region" description="Polar residues" evidence="1">
    <location>
        <begin position="97"/>
        <end position="108"/>
    </location>
</feature>
<protein>
    <submittedName>
        <fullName evidence="2">Uncharacterized protein</fullName>
    </submittedName>
</protein>
<keyword evidence="3" id="KW-1185">Reference proteome</keyword>
<evidence type="ECO:0000256" key="1">
    <source>
        <dbReference type="SAM" id="MobiDB-lite"/>
    </source>
</evidence>
<proteinExistence type="predicted"/>
<dbReference type="Proteomes" id="UP001153269">
    <property type="component" value="Unassembled WGS sequence"/>
</dbReference>
<sequence length="149" mass="16236">MAVLDHPVTQNVLTHCAPKPVWKPAYTRRKLDQQNSPISIGTPDLNPGEASLHPTHLRGVLPGAPPLGQEPGGPLLWLSPPTSVKANQSGFLGLEGKNTQSPLRKQSRSSSVHDLLKKALLLRVICRGEDLPTLLLLLLLRTAWSFLQI</sequence>
<dbReference type="EMBL" id="CADEAL010001386">
    <property type="protein sequence ID" value="CAB1431908.1"/>
    <property type="molecule type" value="Genomic_DNA"/>
</dbReference>
<name>A0A9N7UKS4_PLEPL</name>
<evidence type="ECO:0000313" key="3">
    <source>
        <dbReference type="Proteomes" id="UP001153269"/>
    </source>
</evidence>
<dbReference type="AlphaFoldDB" id="A0A9N7UKS4"/>